<name>A0A8X8GM21_STAHO</name>
<dbReference type="SUPFAM" id="SSF53756">
    <property type="entry name" value="UDP-Glycosyltransferase/glycogen phosphorylase"/>
    <property type="match status" value="1"/>
</dbReference>
<proteinExistence type="predicted"/>
<dbReference type="Gene3D" id="3.40.50.2000">
    <property type="entry name" value="Glycogen Phosphorylase B"/>
    <property type="match status" value="2"/>
</dbReference>
<dbReference type="PANTHER" id="PTHR12526">
    <property type="entry name" value="GLYCOSYLTRANSFERASE"/>
    <property type="match status" value="1"/>
</dbReference>
<sequence length="381" mass="44006">MKSFTFLMHNIYALGGTVKAMTELANTLADKGHNVKIISIFRAKDKPYFKLNSSIKIKHLVDYRLKPQNVISIFMNRLNKYTPLLKPIYLSKHEPGLNQFSKYIEHKLIRAINDIDTDVLIGTRASFNIFISKYYHGHAMTIGMEHMNLNAYPKAYRQEILDAYQHLDALTTLTHTDKDHYESFIKTPVYVVPNIIRTKKLNLPKKNVILSAGRLEYEKGYDILIESVQLIKDTLRQKKYKIEIYGEGQEHQHLQETINHHQLNDLITIYPATQHLNEKLAQSRMTVVPSRNEGFGMVILEAMAQDNIVISFKDTLGPSQLIQHNKNGYLADYANAQSLAKYIDLAIQKKEHSENMIEASHQTLESYSPDKIYNAFYSIFK</sequence>
<reference evidence="2 3" key="1">
    <citation type="submission" date="2022-06" db="EMBL/GenBank/DDBJ databases">
        <title>Staphylococcus hominis ShoR14 genome sequence.</title>
        <authorList>
            <person name="Yeo C.C."/>
            <person name="Chew C.H."/>
            <person name="Che Hamzah A.M."/>
            <person name="Al-Trad E.I."/>
        </authorList>
    </citation>
    <scope>NUCLEOTIDE SEQUENCE [LARGE SCALE GENOMIC DNA]</scope>
    <source>
        <strain evidence="2 3">ShoR14</strain>
    </source>
</reference>
<keyword evidence="3" id="KW-1185">Reference proteome</keyword>
<gene>
    <name evidence="2" type="ORF">J7T32_002320</name>
</gene>
<dbReference type="Pfam" id="PF00534">
    <property type="entry name" value="Glycos_transf_1"/>
    <property type="match status" value="1"/>
</dbReference>
<dbReference type="Proteomes" id="UP000665944">
    <property type="component" value="Unassembled WGS sequence"/>
</dbReference>
<dbReference type="InterPro" id="IPR001296">
    <property type="entry name" value="Glyco_trans_1"/>
</dbReference>
<dbReference type="AlphaFoldDB" id="A0A8X8GM21"/>
<organism evidence="2 3">
    <name type="scientific">Staphylococcus hominis</name>
    <dbReference type="NCBI Taxonomy" id="1290"/>
    <lineage>
        <taxon>Bacteria</taxon>
        <taxon>Bacillati</taxon>
        <taxon>Bacillota</taxon>
        <taxon>Bacilli</taxon>
        <taxon>Bacillales</taxon>
        <taxon>Staphylococcaceae</taxon>
        <taxon>Staphylococcus</taxon>
    </lineage>
</organism>
<protein>
    <submittedName>
        <fullName evidence="2">Glycosyltransferase family 4 protein</fullName>
    </submittedName>
</protein>
<dbReference type="RefSeq" id="WP_017174932.1">
    <property type="nucleotide sequence ID" value="NZ_CP014107.1"/>
</dbReference>
<evidence type="ECO:0000259" key="1">
    <source>
        <dbReference type="Pfam" id="PF00534"/>
    </source>
</evidence>
<evidence type="ECO:0000313" key="3">
    <source>
        <dbReference type="Proteomes" id="UP000665944"/>
    </source>
</evidence>
<evidence type="ECO:0000313" key="2">
    <source>
        <dbReference type="EMBL" id="MCM5671603.1"/>
    </source>
</evidence>
<accession>A0A8X8GM21</accession>
<comment type="caution">
    <text evidence="2">The sequence shown here is derived from an EMBL/GenBank/DDBJ whole genome shotgun (WGS) entry which is preliminary data.</text>
</comment>
<dbReference type="PANTHER" id="PTHR12526:SF627">
    <property type="entry name" value="D-RHAMNOSYLTRANSFERASE WBPZ"/>
    <property type="match status" value="1"/>
</dbReference>
<dbReference type="CDD" id="cd03820">
    <property type="entry name" value="GT4_AmsD-like"/>
    <property type="match status" value="1"/>
</dbReference>
<dbReference type="EMBL" id="JAGHKT020000002">
    <property type="protein sequence ID" value="MCM5671603.1"/>
    <property type="molecule type" value="Genomic_DNA"/>
</dbReference>
<dbReference type="GO" id="GO:0016757">
    <property type="term" value="F:glycosyltransferase activity"/>
    <property type="evidence" value="ECO:0007669"/>
    <property type="project" value="InterPro"/>
</dbReference>
<feature type="domain" description="Glycosyl transferase family 1" evidence="1">
    <location>
        <begin position="199"/>
        <end position="361"/>
    </location>
</feature>